<comment type="caution">
    <text evidence="9">The sequence shown here is derived from an EMBL/GenBank/DDBJ whole genome shotgun (WGS) entry which is preliminary data.</text>
</comment>
<organism evidence="9 10">
    <name type="scientific">Colletotrichum karsti</name>
    <dbReference type="NCBI Taxonomy" id="1095194"/>
    <lineage>
        <taxon>Eukaryota</taxon>
        <taxon>Fungi</taxon>
        <taxon>Dikarya</taxon>
        <taxon>Ascomycota</taxon>
        <taxon>Pezizomycotina</taxon>
        <taxon>Sordariomycetes</taxon>
        <taxon>Hypocreomycetidae</taxon>
        <taxon>Glomerellales</taxon>
        <taxon>Glomerellaceae</taxon>
        <taxon>Colletotrichum</taxon>
        <taxon>Colletotrichum boninense species complex</taxon>
    </lineage>
</organism>
<evidence type="ECO:0000256" key="4">
    <source>
        <dbReference type="ARBA" id="ARBA00023136"/>
    </source>
</evidence>
<dbReference type="OrthoDB" id="5329176at2759"/>
<dbReference type="AlphaFoldDB" id="A0A9P6LPU9"/>
<evidence type="ECO:0000313" key="10">
    <source>
        <dbReference type="Proteomes" id="UP000781932"/>
    </source>
</evidence>
<accession>A0A9P6LPU9</accession>
<evidence type="ECO:0000256" key="7">
    <source>
        <dbReference type="SAM" id="SignalP"/>
    </source>
</evidence>
<sequence length="331" mass="36858">MKPTLRVAAGVVLLFATQAIAQANPRLNSTAITKILAKTPSCAIFYVMQMFYIFILVSAKASICCFYTRVFTTNNKRFRLATRSFMLFLLSHGLMFTFLVAFQCLPVPAIWDRSIEGRCLSINAIGFTGSACNILEDVILFIMPIPELMKLQLSMRKKLALVFMFSVASFACIASMIRLKYMVSYANTYDATWDNVDVVIWSSIEINLTVMCGSLPALRPLFKKIPGFISTPRLTEDALRRHNEKPKKDANDVKRAQEGPAVVLRELRQLGVDLGDDLAHKITPVRQGMAPMERFIEELDGYASSARAAWVTLEHSAGSRGATKAFSNKSG</sequence>
<dbReference type="Proteomes" id="UP000781932">
    <property type="component" value="Unassembled WGS sequence"/>
</dbReference>
<comment type="similarity">
    <text evidence="5">Belongs to the SAT4 family.</text>
</comment>
<feature type="transmembrane region" description="Helical" evidence="6">
    <location>
        <begin position="122"/>
        <end position="143"/>
    </location>
</feature>
<keyword evidence="4 6" id="KW-0472">Membrane</keyword>
<evidence type="ECO:0000256" key="3">
    <source>
        <dbReference type="ARBA" id="ARBA00022989"/>
    </source>
</evidence>
<dbReference type="EMBL" id="JAATWM020000004">
    <property type="protein sequence ID" value="KAF9880846.1"/>
    <property type="molecule type" value="Genomic_DNA"/>
</dbReference>
<proteinExistence type="inferred from homology"/>
<feature type="signal peptide" evidence="7">
    <location>
        <begin position="1"/>
        <end position="23"/>
    </location>
</feature>
<dbReference type="Pfam" id="PF20684">
    <property type="entry name" value="Fung_rhodopsin"/>
    <property type="match status" value="1"/>
</dbReference>
<evidence type="ECO:0000256" key="1">
    <source>
        <dbReference type="ARBA" id="ARBA00004141"/>
    </source>
</evidence>
<dbReference type="PANTHER" id="PTHR33048">
    <property type="entry name" value="PTH11-LIKE INTEGRAL MEMBRANE PROTEIN (AFU_ORTHOLOGUE AFUA_5G11245)"/>
    <property type="match status" value="1"/>
</dbReference>
<feature type="transmembrane region" description="Helical" evidence="6">
    <location>
        <begin position="45"/>
        <end position="68"/>
    </location>
</feature>
<reference evidence="9" key="1">
    <citation type="submission" date="2020-03" db="EMBL/GenBank/DDBJ databases">
        <authorList>
            <person name="He L."/>
        </authorList>
    </citation>
    <scope>NUCLEOTIDE SEQUENCE</scope>
    <source>
        <strain evidence="9">CkLH20</strain>
    </source>
</reference>
<evidence type="ECO:0000259" key="8">
    <source>
        <dbReference type="Pfam" id="PF20684"/>
    </source>
</evidence>
<reference evidence="9" key="2">
    <citation type="submission" date="2020-11" db="EMBL/GenBank/DDBJ databases">
        <title>Whole genome sequencing of Colletotrichum sp.</title>
        <authorList>
            <person name="Li H."/>
        </authorList>
    </citation>
    <scope>NUCLEOTIDE SEQUENCE</scope>
    <source>
        <strain evidence="9">CkLH20</strain>
    </source>
</reference>
<dbReference type="RefSeq" id="XP_038750307.1">
    <property type="nucleotide sequence ID" value="XM_038884607.1"/>
</dbReference>
<keyword evidence="7" id="KW-0732">Signal</keyword>
<keyword evidence="10" id="KW-1185">Reference proteome</keyword>
<keyword evidence="2 6" id="KW-0812">Transmembrane</keyword>
<protein>
    <submittedName>
        <fullName evidence="9">Integral membrane protein</fullName>
    </submittedName>
</protein>
<dbReference type="GeneID" id="62157681"/>
<evidence type="ECO:0000256" key="6">
    <source>
        <dbReference type="SAM" id="Phobius"/>
    </source>
</evidence>
<feature type="transmembrane region" description="Helical" evidence="6">
    <location>
        <begin position="159"/>
        <end position="179"/>
    </location>
</feature>
<comment type="subcellular location">
    <subcellularLocation>
        <location evidence="1">Membrane</location>
        <topology evidence="1">Multi-pass membrane protein</topology>
    </subcellularLocation>
</comment>
<feature type="chain" id="PRO_5040268527" evidence="7">
    <location>
        <begin position="24"/>
        <end position="331"/>
    </location>
</feature>
<evidence type="ECO:0000256" key="5">
    <source>
        <dbReference type="ARBA" id="ARBA00038359"/>
    </source>
</evidence>
<dbReference type="InterPro" id="IPR052337">
    <property type="entry name" value="SAT4-like"/>
</dbReference>
<gene>
    <name evidence="9" type="ORF">CkaCkLH20_01888</name>
</gene>
<evidence type="ECO:0000313" key="9">
    <source>
        <dbReference type="EMBL" id="KAF9880846.1"/>
    </source>
</evidence>
<dbReference type="GO" id="GO:0016020">
    <property type="term" value="C:membrane"/>
    <property type="evidence" value="ECO:0007669"/>
    <property type="project" value="UniProtKB-SubCell"/>
</dbReference>
<name>A0A9P6LPU9_9PEZI</name>
<evidence type="ECO:0000256" key="2">
    <source>
        <dbReference type="ARBA" id="ARBA00022692"/>
    </source>
</evidence>
<dbReference type="InterPro" id="IPR049326">
    <property type="entry name" value="Rhodopsin_dom_fungi"/>
</dbReference>
<dbReference type="PANTHER" id="PTHR33048:SF47">
    <property type="entry name" value="INTEGRAL MEMBRANE PROTEIN-RELATED"/>
    <property type="match status" value="1"/>
</dbReference>
<keyword evidence="3 6" id="KW-1133">Transmembrane helix</keyword>
<feature type="domain" description="Rhodopsin" evidence="8">
    <location>
        <begin position="12"/>
        <end position="224"/>
    </location>
</feature>
<feature type="transmembrane region" description="Helical" evidence="6">
    <location>
        <begin position="80"/>
        <end position="102"/>
    </location>
</feature>